<name>A0A6J6Q4V9_9ZZZZ</name>
<sequence length="65" mass="7170">MAIAAVRRRRYVAALLRREPGLFGLGAKDISSAGRLFMVSLSVERPLARSTVPTNNNEEVPFLMP</sequence>
<organism evidence="1">
    <name type="scientific">freshwater metagenome</name>
    <dbReference type="NCBI Taxonomy" id="449393"/>
    <lineage>
        <taxon>unclassified sequences</taxon>
        <taxon>metagenomes</taxon>
        <taxon>ecological metagenomes</taxon>
    </lineage>
</organism>
<accession>A0A6J6Q4V9</accession>
<gene>
    <name evidence="1" type="ORF">UFOPK2366_01419</name>
</gene>
<dbReference type="AlphaFoldDB" id="A0A6J6Q4V9"/>
<reference evidence="1" key="1">
    <citation type="submission" date="2020-05" db="EMBL/GenBank/DDBJ databases">
        <authorList>
            <person name="Chiriac C."/>
            <person name="Salcher M."/>
            <person name="Ghai R."/>
            <person name="Kavagutti S V."/>
        </authorList>
    </citation>
    <scope>NUCLEOTIDE SEQUENCE</scope>
</reference>
<dbReference type="EMBL" id="CAEZXM010000286">
    <property type="protein sequence ID" value="CAB4704215.1"/>
    <property type="molecule type" value="Genomic_DNA"/>
</dbReference>
<evidence type="ECO:0000313" key="1">
    <source>
        <dbReference type="EMBL" id="CAB4704215.1"/>
    </source>
</evidence>
<proteinExistence type="predicted"/>
<protein>
    <submittedName>
        <fullName evidence="1">Unannotated protein</fullName>
    </submittedName>
</protein>